<dbReference type="EC" id="3.1.1.29" evidence="1 7"/>
<evidence type="ECO:0000313" key="10">
    <source>
        <dbReference type="EMBL" id="KHF26313.1"/>
    </source>
</evidence>
<comment type="caution">
    <text evidence="10">The sequence shown here is derived from an EMBL/GenBank/DDBJ whole genome shotgun (WGS) entry which is preliminary data.</text>
</comment>
<comment type="subcellular location">
    <subcellularLocation>
        <location evidence="7">Cytoplasm</location>
    </subcellularLocation>
</comment>
<dbReference type="Proteomes" id="UP000030856">
    <property type="component" value="Unassembled WGS sequence"/>
</dbReference>
<comment type="catalytic activity">
    <reaction evidence="7 8">
        <text>an N-acyl-L-alpha-aminoacyl-tRNA + H2O = an N-acyl-L-amino acid + a tRNA + H(+)</text>
        <dbReference type="Rhea" id="RHEA:54448"/>
        <dbReference type="Rhea" id="RHEA-COMP:10123"/>
        <dbReference type="Rhea" id="RHEA-COMP:13883"/>
        <dbReference type="ChEBI" id="CHEBI:15377"/>
        <dbReference type="ChEBI" id="CHEBI:15378"/>
        <dbReference type="ChEBI" id="CHEBI:59874"/>
        <dbReference type="ChEBI" id="CHEBI:78442"/>
        <dbReference type="ChEBI" id="CHEBI:138191"/>
        <dbReference type="EC" id="3.1.1.29"/>
    </reaction>
</comment>
<feature type="binding site" evidence="7">
    <location>
        <position position="71"/>
    </location>
    <ligand>
        <name>tRNA</name>
        <dbReference type="ChEBI" id="CHEBI:17843"/>
    </ligand>
</feature>
<reference evidence="10 12" key="1">
    <citation type="journal article" date="2014" name="BMC Genomics">
        <title>The genome of the intracellular bacterium of the coastal bivalve, Solemya velum: a blueprint for thriving in and out of symbiosis.</title>
        <authorList>
            <person name="Dmytrenko O."/>
            <person name="Russell S.L."/>
            <person name="Loo W.T."/>
            <person name="Fontanez K.M."/>
            <person name="Liao L."/>
            <person name="Roeselers G."/>
            <person name="Sharma R."/>
            <person name="Stewart F.J."/>
            <person name="Newton I.L."/>
            <person name="Woyke T."/>
            <person name="Wu D."/>
            <person name="Lang J.M."/>
            <person name="Eisen J.A."/>
            <person name="Cavanaugh C.M."/>
        </authorList>
    </citation>
    <scope>NUCLEOTIDE SEQUENCE [LARGE SCALE GENOMIC DNA]</scope>
    <source>
        <strain evidence="10 12">WH</strain>
    </source>
</reference>
<feature type="binding site" evidence="7">
    <location>
        <position position="73"/>
    </location>
    <ligand>
        <name>tRNA</name>
        <dbReference type="ChEBI" id="CHEBI:17843"/>
    </ligand>
</feature>
<evidence type="ECO:0000256" key="5">
    <source>
        <dbReference type="ARBA" id="ARBA00038063"/>
    </source>
</evidence>
<comment type="function">
    <text evidence="7">Hydrolyzes ribosome-free peptidyl-tRNAs (with 1 or more amino acids incorporated), which drop off the ribosome during protein synthesis, or as a result of ribosome stalling.</text>
</comment>
<dbReference type="GeneID" id="86991979"/>
<comment type="function">
    <text evidence="7">Catalyzes the release of premature peptidyl moieties from peptidyl-tRNA molecules trapped in stalled 50S ribosomal subunits, and thus maintains levels of free tRNAs and 50S ribosomes.</text>
</comment>
<dbReference type="AlphaFoldDB" id="A0A0B0H826"/>
<dbReference type="PATRIC" id="fig|2340.3.peg.823"/>
<dbReference type="HAMAP" id="MF_00083">
    <property type="entry name" value="Pept_tRNA_hydro_bact"/>
    <property type="match status" value="1"/>
</dbReference>
<evidence type="ECO:0000256" key="3">
    <source>
        <dbReference type="ARBA" id="ARBA00022801"/>
    </source>
</evidence>
<dbReference type="PANTHER" id="PTHR17224:SF1">
    <property type="entry name" value="PEPTIDYL-TRNA HYDROLASE"/>
    <property type="match status" value="1"/>
</dbReference>
<feature type="binding site" evidence="7">
    <location>
        <position position="119"/>
    </location>
    <ligand>
        <name>tRNA</name>
        <dbReference type="ChEBI" id="CHEBI:17843"/>
    </ligand>
</feature>
<sequence>MSNNSPIRLIAGLGNPGEKYANTRHNAGFWFADAVASKYHASFREQSRFHGMAAQVSVGGNECWLLKPATFMNRSGQAVGALCHYYKIKPEEVLVVHDELDLDPGVIRLKSGGGHGGHNGLRDLHQVLGPDYQRLRVGIGHPGDKRQVVNYVLKPASKEDSIEIERALDRALDELPAIIAGDMAQAMNRLHQV</sequence>
<reference evidence="11 13" key="2">
    <citation type="submission" date="2016-11" db="EMBL/GenBank/DDBJ databases">
        <title>Mixed transmission modes and dynamic genome evolution in an obligate animal-bacterial symbiosis.</title>
        <authorList>
            <person name="Russell S.L."/>
            <person name="Corbett-Detig R.B."/>
            <person name="Cavanaugh C.M."/>
        </authorList>
    </citation>
    <scope>NUCLEOTIDE SEQUENCE [LARGE SCALE GENOMIC DNA]</scope>
    <source>
        <strain evidence="11">MA-KB16</strain>
    </source>
</reference>
<evidence type="ECO:0000256" key="4">
    <source>
        <dbReference type="ARBA" id="ARBA00022884"/>
    </source>
</evidence>
<keyword evidence="12" id="KW-1185">Reference proteome</keyword>
<keyword evidence="3 7" id="KW-0378">Hydrolase</keyword>
<dbReference type="PROSITE" id="PS01195">
    <property type="entry name" value="PEPT_TRNA_HYDROL_1"/>
    <property type="match status" value="1"/>
</dbReference>
<dbReference type="InterPro" id="IPR018171">
    <property type="entry name" value="Pept_tRNA_hydro_CS"/>
</dbReference>
<dbReference type="InterPro" id="IPR036416">
    <property type="entry name" value="Pept_tRNA_hydro_sf"/>
</dbReference>
<dbReference type="Gene3D" id="3.40.50.1470">
    <property type="entry name" value="Peptidyl-tRNA hydrolase"/>
    <property type="match status" value="1"/>
</dbReference>
<evidence type="ECO:0000313" key="12">
    <source>
        <dbReference type="Proteomes" id="UP000030856"/>
    </source>
</evidence>
<evidence type="ECO:0000313" key="13">
    <source>
        <dbReference type="Proteomes" id="UP000190962"/>
    </source>
</evidence>
<organism evidence="10 12">
    <name type="scientific">Solemya velum gill symbiont</name>
    <dbReference type="NCBI Taxonomy" id="2340"/>
    <lineage>
        <taxon>Bacteria</taxon>
        <taxon>Pseudomonadati</taxon>
        <taxon>Pseudomonadota</taxon>
        <taxon>Gammaproteobacteria</taxon>
        <taxon>sulfur-oxidizing symbionts</taxon>
    </lineage>
</organism>
<dbReference type="PANTHER" id="PTHR17224">
    <property type="entry name" value="PEPTIDYL-TRNA HYDROLASE"/>
    <property type="match status" value="1"/>
</dbReference>
<evidence type="ECO:0000313" key="11">
    <source>
        <dbReference type="EMBL" id="OOY35596.1"/>
    </source>
</evidence>
<dbReference type="STRING" id="2340.JV46_16210"/>
<name>A0A0B0H826_SOVGS</name>
<evidence type="ECO:0000256" key="7">
    <source>
        <dbReference type="HAMAP-Rule" id="MF_00083"/>
    </source>
</evidence>
<dbReference type="GO" id="GO:0006515">
    <property type="term" value="P:protein quality control for misfolded or incompletely synthesized proteins"/>
    <property type="evidence" value="ECO:0007669"/>
    <property type="project" value="UniProtKB-UniRule"/>
</dbReference>
<dbReference type="SUPFAM" id="SSF53178">
    <property type="entry name" value="Peptidyl-tRNA hydrolase-like"/>
    <property type="match status" value="1"/>
</dbReference>
<dbReference type="EMBL" id="MPNX01000004">
    <property type="protein sequence ID" value="OOY35596.1"/>
    <property type="molecule type" value="Genomic_DNA"/>
</dbReference>
<dbReference type="PROSITE" id="PS01196">
    <property type="entry name" value="PEPT_TRNA_HYDROL_2"/>
    <property type="match status" value="1"/>
</dbReference>
<comment type="subunit">
    <text evidence="7">Monomer.</text>
</comment>
<dbReference type="NCBIfam" id="TIGR00447">
    <property type="entry name" value="pth"/>
    <property type="match status" value="1"/>
</dbReference>
<accession>A0A0B0H826</accession>
<dbReference type="GO" id="GO:0004045">
    <property type="term" value="F:peptidyl-tRNA hydrolase activity"/>
    <property type="evidence" value="ECO:0007669"/>
    <property type="project" value="UniProtKB-UniRule"/>
</dbReference>
<evidence type="ECO:0000256" key="2">
    <source>
        <dbReference type="ARBA" id="ARBA00022555"/>
    </source>
</evidence>
<dbReference type="GO" id="GO:0072344">
    <property type="term" value="P:rescue of stalled ribosome"/>
    <property type="evidence" value="ECO:0007669"/>
    <property type="project" value="UniProtKB-UniRule"/>
</dbReference>
<comment type="similarity">
    <text evidence="5 7 9">Belongs to the PTH family.</text>
</comment>
<evidence type="ECO:0000256" key="9">
    <source>
        <dbReference type="RuleBase" id="RU004320"/>
    </source>
</evidence>
<proteinExistence type="inferred from homology"/>
<dbReference type="eggNOG" id="COG0193">
    <property type="taxonomic scope" value="Bacteria"/>
</dbReference>
<gene>
    <name evidence="7" type="primary">pth</name>
    <name evidence="11" type="ORF">BOV88_04995</name>
    <name evidence="10" type="ORF">JV46_16210</name>
</gene>
<evidence type="ECO:0000256" key="8">
    <source>
        <dbReference type="RuleBase" id="RU000673"/>
    </source>
</evidence>
<dbReference type="InterPro" id="IPR001328">
    <property type="entry name" value="Pept_tRNA_hydro"/>
</dbReference>
<dbReference type="GO" id="GO:0005737">
    <property type="term" value="C:cytoplasm"/>
    <property type="evidence" value="ECO:0007669"/>
    <property type="project" value="UniProtKB-SubCell"/>
</dbReference>
<protein>
    <recommendedName>
        <fullName evidence="6 7">Peptidyl-tRNA hydrolase</fullName>
        <shortName evidence="7">Pth</shortName>
        <ecNumber evidence="1 7">3.1.1.29</ecNumber>
    </recommendedName>
</protein>
<dbReference type="OrthoDB" id="9800507at2"/>
<dbReference type="GO" id="GO:0000049">
    <property type="term" value="F:tRNA binding"/>
    <property type="evidence" value="ECO:0007669"/>
    <property type="project" value="UniProtKB-UniRule"/>
</dbReference>
<feature type="binding site" evidence="7">
    <location>
        <position position="20"/>
    </location>
    <ligand>
        <name>tRNA</name>
        <dbReference type="ChEBI" id="CHEBI:17843"/>
    </ligand>
</feature>
<feature type="site" description="Stabilizes the basic form of H active site to accept a proton" evidence="7">
    <location>
        <position position="98"/>
    </location>
</feature>
<evidence type="ECO:0000256" key="6">
    <source>
        <dbReference type="ARBA" id="ARBA00050038"/>
    </source>
</evidence>
<dbReference type="CDD" id="cd00462">
    <property type="entry name" value="PTH"/>
    <property type="match status" value="1"/>
</dbReference>
<feature type="active site" description="Proton acceptor" evidence="7">
    <location>
        <position position="25"/>
    </location>
</feature>
<dbReference type="FunFam" id="3.40.50.1470:FF:000001">
    <property type="entry name" value="Peptidyl-tRNA hydrolase"/>
    <property type="match status" value="1"/>
</dbReference>
<keyword evidence="2 7" id="KW-0820">tRNA-binding</keyword>
<keyword evidence="4 7" id="KW-0694">RNA-binding</keyword>
<dbReference type="Proteomes" id="UP000190962">
    <property type="component" value="Unassembled WGS sequence"/>
</dbReference>
<evidence type="ECO:0000256" key="1">
    <source>
        <dbReference type="ARBA" id="ARBA00013260"/>
    </source>
</evidence>
<dbReference type="EMBL" id="JRAA01000001">
    <property type="protein sequence ID" value="KHF26313.1"/>
    <property type="molecule type" value="Genomic_DNA"/>
</dbReference>
<dbReference type="RefSeq" id="WP_043116056.1">
    <property type="nucleotide sequence ID" value="NZ_JRAA01000001.1"/>
</dbReference>
<dbReference type="Pfam" id="PF01195">
    <property type="entry name" value="Pept_tRNA_hydro"/>
    <property type="match status" value="1"/>
</dbReference>
<feature type="site" description="Discriminates between blocked and unblocked aminoacyl-tRNA" evidence="7">
    <location>
        <position position="15"/>
    </location>
</feature>
<keyword evidence="7" id="KW-0963">Cytoplasm</keyword>